<evidence type="ECO:0000313" key="4">
    <source>
        <dbReference type="Proteomes" id="UP000436429"/>
    </source>
</evidence>
<dbReference type="InterPro" id="IPR003594">
    <property type="entry name" value="HATPase_dom"/>
</dbReference>
<keyword evidence="1" id="KW-0808">Transferase</keyword>
<keyword evidence="1" id="KW-0723">Serine/threonine-protein kinase</keyword>
<feature type="domain" description="Histidine kinase/HSP90-like ATPase" evidence="2">
    <location>
        <begin position="12"/>
        <end position="138"/>
    </location>
</feature>
<dbReference type="InterPro" id="IPR036890">
    <property type="entry name" value="HATPase_C_sf"/>
</dbReference>
<dbReference type="AlphaFoldDB" id="A0A844RBE4"/>
<evidence type="ECO:0000256" key="1">
    <source>
        <dbReference type="ARBA" id="ARBA00022527"/>
    </source>
</evidence>
<dbReference type="InterPro" id="IPR050267">
    <property type="entry name" value="Anti-sigma-factor_SerPK"/>
</dbReference>
<dbReference type="GO" id="GO:0005524">
    <property type="term" value="F:ATP binding"/>
    <property type="evidence" value="ECO:0007669"/>
    <property type="project" value="UniProtKB-KW"/>
</dbReference>
<accession>A0A844RBE4</accession>
<keyword evidence="3" id="KW-0067">ATP-binding</keyword>
<protein>
    <submittedName>
        <fullName evidence="3">ATP-binding protein</fullName>
    </submittedName>
</protein>
<sequence>MEAVQTCTMRIEAALGNEPAVQRFLTEALGTTECPPKARKELRLAVEELFVNVARYAYDPGSGDVEVSVSLASDGCGARVVLRDGGVPFDPFGHADPEAPRSVEETPIGGLGIMMVKRLMDAHSYRYVDGCNEVTIAKRW</sequence>
<keyword evidence="3" id="KW-0547">Nucleotide-binding</keyword>
<dbReference type="CDD" id="cd16936">
    <property type="entry name" value="HATPase_RsbW-like"/>
    <property type="match status" value="1"/>
</dbReference>
<keyword evidence="1" id="KW-0418">Kinase</keyword>
<evidence type="ECO:0000259" key="2">
    <source>
        <dbReference type="Pfam" id="PF13581"/>
    </source>
</evidence>
<organism evidence="3 4">
    <name type="scientific">Eggerthella lenta</name>
    <name type="common">Eubacterium lentum</name>
    <dbReference type="NCBI Taxonomy" id="84112"/>
    <lineage>
        <taxon>Bacteria</taxon>
        <taxon>Bacillati</taxon>
        <taxon>Actinomycetota</taxon>
        <taxon>Coriobacteriia</taxon>
        <taxon>Eggerthellales</taxon>
        <taxon>Eggerthellaceae</taxon>
        <taxon>Eggerthella</taxon>
    </lineage>
</organism>
<dbReference type="GO" id="GO:0004674">
    <property type="term" value="F:protein serine/threonine kinase activity"/>
    <property type="evidence" value="ECO:0007669"/>
    <property type="project" value="UniProtKB-KW"/>
</dbReference>
<proteinExistence type="predicted"/>
<dbReference type="PANTHER" id="PTHR35526">
    <property type="entry name" value="ANTI-SIGMA-F FACTOR RSBW-RELATED"/>
    <property type="match status" value="1"/>
</dbReference>
<dbReference type="Pfam" id="PF13581">
    <property type="entry name" value="HATPase_c_2"/>
    <property type="match status" value="1"/>
</dbReference>
<dbReference type="RefSeq" id="WP_057385070.1">
    <property type="nucleotide sequence ID" value="NZ_PPUB01000010.1"/>
</dbReference>
<dbReference type="Proteomes" id="UP000436429">
    <property type="component" value="Unassembled WGS sequence"/>
</dbReference>
<gene>
    <name evidence="3" type="ORF">GO726_06020</name>
</gene>
<dbReference type="EMBL" id="WPOM01000009">
    <property type="protein sequence ID" value="MVN32723.1"/>
    <property type="molecule type" value="Genomic_DNA"/>
</dbReference>
<dbReference type="PANTHER" id="PTHR35526:SF6">
    <property type="entry name" value="SLR1861 PROTEIN"/>
    <property type="match status" value="1"/>
</dbReference>
<comment type="caution">
    <text evidence="3">The sequence shown here is derived from an EMBL/GenBank/DDBJ whole genome shotgun (WGS) entry which is preliminary data.</text>
</comment>
<name>A0A844RBE4_EGGLN</name>
<reference evidence="3 4" key="1">
    <citation type="submission" date="2019-11" db="EMBL/GenBank/DDBJ databases">
        <title>Whole genome shotgun sequencing (WGS) data from Adlercreutzia equolifaciens ResAG-91, Eggerthella lenta MRI-F36, MRI-F37, MRI-F40, ResAG-49, ResAG-88, ResAG-121, ResAG-145, and Gordonibacter sp. ResAG-5, ResAG-26, ResAG-43, ResAG-50, ResAG-59.</title>
        <authorList>
            <person name="Stoll D.A."/>
            <person name="Danylec N."/>
            <person name="Franz C.M.A.P."/>
            <person name="Huch M."/>
        </authorList>
    </citation>
    <scope>NUCLEOTIDE SEQUENCE [LARGE SCALE GENOMIC DNA]</scope>
    <source>
        <strain evidence="3 4">ResAG-88</strain>
    </source>
</reference>
<dbReference type="SUPFAM" id="SSF55874">
    <property type="entry name" value="ATPase domain of HSP90 chaperone/DNA topoisomerase II/histidine kinase"/>
    <property type="match status" value="1"/>
</dbReference>
<evidence type="ECO:0000313" key="3">
    <source>
        <dbReference type="EMBL" id="MVN32723.1"/>
    </source>
</evidence>
<dbReference type="Gene3D" id="3.30.565.10">
    <property type="entry name" value="Histidine kinase-like ATPase, C-terminal domain"/>
    <property type="match status" value="1"/>
</dbReference>